<reference evidence="2 3" key="1">
    <citation type="submission" date="2023-10" db="EMBL/GenBank/DDBJ databases">
        <title>Marine bacteria isolated from horseshoe crab.</title>
        <authorList>
            <person name="Cheng T.H."/>
        </authorList>
    </citation>
    <scope>NUCLEOTIDE SEQUENCE [LARGE SCALE GENOMIC DNA]</scope>
    <source>
        <strain evidence="2 3">HSC6</strain>
    </source>
</reference>
<keyword evidence="3" id="KW-1185">Reference proteome</keyword>
<name>A0ABU3ZJ01_9GAMM</name>
<dbReference type="RefSeq" id="WP_317522867.1">
    <property type="nucleotide sequence ID" value="NZ_JAWJZI010000005.1"/>
</dbReference>
<gene>
    <name evidence="2" type="ORF">R2X38_13870</name>
</gene>
<dbReference type="EMBL" id="JAWJZI010000005">
    <property type="protein sequence ID" value="MDV5170086.1"/>
    <property type="molecule type" value="Genomic_DNA"/>
</dbReference>
<dbReference type="InterPro" id="IPR014966">
    <property type="entry name" value="FRG-dom"/>
</dbReference>
<dbReference type="Pfam" id="PF08867">
    <property type="entry name" value="FRG"/>
    <property type="match status" value="1"/>
</dbReference>
<feature type="domain" description="FRG" evidence="1">
    <location>
        <begin position="23"/>
        <end position="119"/>
    </location>
</feature>
<sequence length="319" mass="35998">MNSLPYIGSITKYLALIDEITNGEELLLFRGQPNKRKSLIPSIARGAENISTIAQEKDMLDYFYRLGKNKLNTQKTDYWHIMSEAHHHGLKTRLLDWTSNPLVALWFACQSPGNQPHVYVLKANARQQQNMAGDPFEVSETKVFQPPVSYARIKAQSNWYSLHPSVNGELANKRFTPFEIEAGDSDELFEIPIFTEVKENLLLELDKCGTNEQLIYPDLTGLCLHINKLFEQLPADTAEYTGGGVSLAEPLLETNLVDYHHSDATGSLTPTKALDSLTSESMGLNSIASSDSLRELTRRDMKGGFQQYRHTYTSDFDFD</sequence>
<evidence type="ECO:0000259" key="1">
    <source>
        <dbReference type="SMART" id="SM00901"/>
    </source>
</evidence>
<dbReference type="SMART" id="SM00901">
    <property type="entry name" value="FRG"/>
    <property type="match status" value="1"/>
</dbReference>
<protein>
    <submittedName>
        <fullName evidence="2">FRG domain-containing protein</fullName>
    </submittedName>
</protein>
<proteinExistence type="predicted"/>
<evidence type="ECO:0000313" key="2">
    <source>
        <dbReference type="EMBL" id="MDV5170086.1"/>
    </source>
</evidence>
<accession>A0ABU3ZJ01</accession>
<organism evidence="2 3">
    <name type="scientific">Photobacterium rosenbergii</name>
    <dbReference type="NCBI Taxonomy" id="294936"/>
    <lineage>
        <taxon>Bacteria</taxon>
        <taxon>Pseudomonadati</taxon>
        <taxon>Pseudomonadota</taxon>
        <taxon>Gammaproteobacteria</taxon>
        <taxon>Vibrionales</taxon>
        <taxon>Vibrionaceae</taxon>
        <taxon>Photobacterium</taxon>
    </lineage>
</organism>
<dbReference type="Proteomes" id="UP001186452">
    <property type="component" value="Unassembled WGS sequence"/>
</dbReference>
<evidence type="ECO:0000313" key="3">
    <source>
        <dbReference type="Proteomes" id="UP001186452"/>
    </source>
</evidence>
<comment type="caution">
    <text evidence="2">The sequence shown here is derived from an EMBL/GenBank/DDBJ whole genome shotgun (WGS) entry which is preliminary data.</text>
</comment>